<evidence type="ECO:0000256" key="3">
    <source>
        <dbReference type="ARBA" id="ARBA00022670"/>
    </source>
</evidence>
<dbReference type="InterPro" id="IPR043472">
    <property type="entry name" value="Macro_dom-like"/>
</dbReference>
<dbReference type="Pfam" id="PF00883">
    <property type="entry name" value="Peptidase_M17"/>
    <property type="match status" value="1"/>
</dbReference>
<dbReference type="Proteomes" id="UP000664859">
    <property type="component" value="Unassembled WGS sequence"/>
</dbReference>
<keyword evidence="2 6" id="KW-0031">Aminopeptidase</keyword>
<keyword evidence="4" id="KW-0378">Hydrolase</keyword>
<dbReference type="CDD" id="cd00433">
    <property type="entry name" value="Peptidase_M17"/>
    <property type="match status" value="1"/>
</dbReference>
<dbReference type="Pfam" id="PF21337">
    <property type="entry name" value="Peptidase_M17_N_1"/>
    <property type="match status" value="1"/>
</dbReference>
<evidence type="ECO:0000259" key="5">
    <source>
        <dbReference type="PROSITE" id="PS00631"/>
    </source>
</evidence>
<reference evidence="6" key="1">
    <citation type="submission" date="2021-02" db="EMBL/GenBank/DDBJ databases">
        <title>First Annotated Genome of the Yellow-green Alga Tribonema minus.</title>
        <authorList>
            <person name="Mahan K.M."/>
        </authorList>
    </citation>
    <scope>NUCLEOTIDE SEQUENCE</scope>
    <source>
        <strain evidence="6">UTEX B ZZ1240</strain>
    </source>
</reference>
<dbReference type="AlphaFoldDB" id="A0A835YM69"/>
<dbReference type="PROSITE" id="PS00631">
    <property type="entry name" value="CYTOSOL_AP"/>
    <property type="match status" value="1"/>
</dbReference>
<proteinExistence type="inferred from homology"/>
<dbReference type="InterPro" id="IPR011356">
    <property type="entry name" value="Leucine_aapep/pepB"/>
</dbReference>
<dbReference type="EMBL" id="JAFCMP010000540">
    <property type="protein sequence ID" value="KAG5176150.1"/>
    <property type="molecule type" value="Genomic_DNA"/>
</dbReference>
<dbReference type="GO" id="GO:0005737">
    <property type="term" value="C:cytoplasm"/>
    <property type="evidence" value="ECO:0007669"/>
    <property type="project" value="InterPro"/>
</dbReference>
<dbReference type="GO" id="GO:0070006">
    <property type="term" value="F:metalloaminopeptidase activity"/>
    <property type="evidence" value="ECO:0007669"/>
    <property type="project" value="InterPro"/>
</dbReference>
<dbReference type="SUPFAM" id="SSF53187">
    <property type="entry name" value="Zn-dependent exopeptidases"/>
    <property type="match status" value="1"/>
</dbReference>
<name>A0A835YM69_9STRA</name>
<dbReference type="Gene3D" id="3.40.220.10">
    <property type="entry name" value="Leucine Aminopeptidase, subunit E, domain 1"/>
    <property type="match status" value="1"/>
</dbReference>
<dbReference type="PANTHER" id="PTHR11963:SF20">
    <property type="entry name" value="PEPTIDASE B"/>
    <property type="match status" value="1"/>
</dbReference>
<keyword evidence="7" id="KW-1185">Reference proteome</keyword>
<dbReference type="GO" id="GO:0030145">
    <property type="term" value="F:manganese ion binding"/>
    <property type="evidence" value="ECO:0007669"/>
    <property type="project" value="InterPro"/>
</dbReference>
<feature type="domain" description="Cytosol aminopeptidase" evidence="5">
    <location>
        <begin position="334"/>
        <end position="341"/>
    </location>
</feature>
<dbReference type="InterPro" id="IPR000819">
    <property type="entry name" value="Peptidase_M17_C"/>
</dbReference>
<comment type="caution">
    <text evidence="6">The sequence shown here is derived from an EMBL/GenBank/DDBJ whole genome shotgun (WGS) entry which is preliminary data.</text>
</comment>
<evidence type="ECO:0000256" key="4">
    <source>
        <dbReference type="ARBA" id="ARBA00022801"/>
    </source>
</evidence>
<dbReference type="PRINTS" id="PR00481">
    <property type="entry name" value="LAMNOPPTDASE"/>
</dbReference>
<dbReference type="Gene3D" id="3.40.630.10">
    <property type="entry name" value="Zn peptidases"/>
    <property type="match status" value="1"/>
</dbReference>
<accession>A0A835YM69</accession>
<evidence type="ECO:0000256" key="1">
    <source>
        <dbReference type="ARBA" id="ARBA00009528"/>
    </source>
</evidence>
<dbReference type="PANTHER" id="PTHR11963">
    <property type="entry name" value="LEUCINE AMINOPEPTIDASE-RELATED"/>
    <property type="match status" value="1"/>
</dbReference>
<dbReference type="OrthoDB" id="412814at2759"/>
<sequence length="498" mass="53050">MPVALHSFAAEATRFSGLFTNDATKATKVAVLSKEDFTGWLEMQPALVRRWFKVNKLNTFSAGRVLVVPSFNEHVASDHVGEAACCLDGEAASPFSLCALYDALPDGHYVLHGPKGQDYEYADAAALSWALGAYRYTRYKSKPDAADSGGKRLVWAAGCDKASVIAAAASTYLVRDLISTPCEDMGPHHLEAVVADLAKEFSGTLKVVKGDELLQQNYPMIHAVGRAAEPGREPRLLDLTWGDESKPKVTLVGKGVCFDTGGLDIKPASGMLLMKKDMGGSAQVLGVARMLMARGAPVRLRVLIGAVENNIAGNAYRPGDVLVARNGKTTEIGNTDAEGRLVLGDCLSEASLEHPDLIIDCATLTGAARVALGTDVPAMFCNNDEVAAQLMTLSAAAHDHVWRMPLWEGYRKLLASKIADMNNISSGGYGGAITAALYLDEFVGVPAKEGGDAPAAKPTWIHIDFMGFNRSSSPGRPEGGEAMGMRALHALLRERYGA</sequence>
<evidence type="ECO:0000256" key="2">
    <source>
        <dbReference type="ARBA" id="ARBA00022438"/>
    </source>
</evidence>
<comment type="similarity">
    <text evidence="1">Belongs to the peptidase M17 family.</text>
</comment>
<evidence type="ECO:0000313" key="7">
    <source>
        <dbReference type="Proteomes" id="UP000664859"/>
    </source>
</evidence>
<gene>
    <name evidence="6" type="ORF">JKP88DRAFT_351210</name>
</gene>
<organism evidence="6 7">
    <name type="scientific">Tribonema minus</name>
    <dbReference type="NCBI Taxonomy" id="303371"/>
    <lineage>
        <taxon>Eukaryota</taxon>
        <taxon>Sar</taxon>
        <taxon>Stramenopiles</taxon>
        <taxon>Ochrophyta</taxon>
        <taxon>PX clade</taxon>
        <taxon>Xanthophyceae</taxon>
        <taxon>Tribonematales</taxon>
        <taxon>Tribonemataceae</taxon>
        <taxon>Tribonema</taxon>
    </lineage>
</organism>
<dbReference type="GO" id="GO:0006508">
    <property type="term" value="P:proteolysis"/>
    <property type="evidence" value="ECO:0007669"/>
    <property type="project" value="UniProtKB-KW"/>
</dbReference>
<keyword evidence="3" id="KW-0645">Protease</keyword>
<protein>
    <submittedName>
        <fullName evidence="6">Leucyl aminopeptidase</fullName>
    </submittedName>
</protein>
<evidence type="ECO:0000313" key="6">
    <source>
        <dbReference type="EMBL" id="KAG5176150.1"/>
    </source>
</evidence>
<dbReference type="InterPro" id="IPR048816">
    <property type="entry name" value="Peptidase_M17_N_1"/>
</dbReference>